<dbReference type="AlphaFoldDB" id="A0AAW2YL64"/>
<keyword evidence="2 4" id="KW-0812">Transmembrane</keyword>
<feature type="repeat" description="Solcar" evidence="4">
    <location>
        <begin position="136"/>
        <end position="220"/>
    </location>
</feature>
<dbReference type="InterPro" id="IPR023395">
    <property type="entry name" value="MCP_dom_sf"/>
</dbReference>
<evidence type="ECO:0000256" key="2">
    <source>
        <dbReference type="ARBA" id="ARBA00022692"/>
    </source>
</evidence>
<name>A0AAW2YL64_9EUKA</name>
<dbReference type="PROSITE" id="PS50920">
    <property type="entry name" value="SOLCAR"/>
    <property type="match status" value="3"/>
</dbReference>
<organism evidence="6 7">
    <name type="scientific">Acrasis kona</name>
    <dbReference type="NCBI Taxonomy" id="1008807"/>
    <lineage>
        <taxon>Eukaryota</taxon>
        <taxon>Discoba</taxon>
        <taxon>Heterolobosea</taxon>
        <taxon>Tetramitia</taxon>
        <taxon>Eutetramitia</taxon>
        <taxon>Acrasidae</taxon>
        <taxon>Acrasis</taxon>
    </lineage>
</organism>
<dbReference type="SUPFAM" id="SSF103506">
    <property type="entry name" value="Mitochondrial carrier"/>
    <property type="match status" value="1"/>
</dbReference>
<comment type="subcellular location">
    <subcellularLocation>
        <location evidence="1">Membrane</location>
        <topology evidence="1">Multi-pass membrane protein</topology>
    </subcellularLocation>
</comment>
<gene>
    <name evidence="6" type="ORF">AKO1_015514</name>
</gene>
<dbReference type="Gene3D" id="1.50.40.10">
    <property type="entry name" value="Mitochondrial carrier domain"/>
    <property type="match status" value="1"/>
</dbReference>
<accession>A0AAW2YL64</accession>
<sequence length="341" mass="38672">MSDTSVIDNVDVQNEGNETKKKPIYNLGIQWSELNVKKFLAVGIGVYLAESAIYYPFELVKTRMQVSKGNHSMLADTYRTARSIVATNGMRGLFHGYWTSTLGTLPCEVVYILSYNYYKETFQKFYEKQTGNKMELATFVPLAAGALADFTGQVFFVPADVVTQRLQIEKQLKKNGYEMMREILKESGVRGLYKGFWASVCTNGPQSSIWWTSYELYKRQLSDHDPRELFGYVPKVKEGEVTQNYFAQISAGVLAALTTCTAINPLDVSKTRLQTQTAQNTKPEDMLKNVFSGVKQIAKKEGYKALYKGLVPKMMVYAPFMGCSSLIYEWVLKVCRKKELD</sequence>
<dbReference type="GO" id="GO:0016020">
    <property type="term" value="C:membrane"/>
    <property type="evidence" value="ECO:0007669"/>
    <property type="project" value="UniProtKB-SubCell"/>
</dbReference>
<dbReference type="EMBL" id="JAOPGA020000208">
    <property type="protein sequence ID" value="KAL0477661.1"/>
    <property type="molecule type" value="Genomic_DNA"/>
</dbReference>
<keyword evidence="7" id="KW-1185">Reference proteome</keyword>
<dbReference type="PANTHER" id="PTHR46080">
    <property type="entry name" value="MITOCHONDRIAL SUBSTRATE CARRIER FAMILY PROTEIN J"/>
    <property type="match status" value="1"/>
</dbReference>
<reference evidence="6 7" key="1">
    <citation type="submission" date="2024-03" db="EMBL/GenBank/DDBJ databases">
        <title>The Acrasis kona genome and developmental transcriptomes reveal deep origins of eukaryotic multicellular pathways.</title>
        <authorList>
            <person name="Sheikh S."/>
            <person name="Fu C.-J."/>
            <person name="Brown M.W."/>
            <person name="Baldauf S.L."/>
        </authorList>
    </citation>
    <scope>NUCLEOTIDE SEQUENCE [LARGE SCALE GENOMIC DNA]</scope>
    <source>
        <strain evidence="6 7">ATCC MYA-3509</strain>
    </source>
</reference>
<evidence type="ECO:0000313" key="7">
    <source>
        <dbReference type="Proteomes" id="UP001431209"/>
    </source>
</evidence>
<evidence type="ECO:0000313" key="6">
    <source>
        <dbReference type="EMBL" id="KAL0477661.1"/>
    </source>
</evidence>
<dbReference type="Proteomes" id="UP001431209">
    <property type="component" value="Unassembled WGS sequence"/>
</dbReference>
<dbReference type="InterPro" id="IPR018108">
    <property type="entry name" value="MCP_transmembrane"/>
</dbReference>
<comment type="caution">
    <text evidence="6">The sequence shown here is derived from an EMBL/GenBank/DDBJ whole genome shotgun (WGS) entry which is preliminary data.</text>
</comment>
<evidence type="ECO:0000256" key="3">
    <source>
        <dbReference type="ARBA" id="ARBA00023136"/>
    </source>
</evidence>
<keyword evidence="3 4" id="KW-0472">Membrane</keyword>
<evidence type="ECO:0000256" key="4">
    <source>
        <dbReference type="PROSITE-ProRule" id="PRU00282"/>
    </source>
</evidence>
<comment type="similarity">
    <text evidence="5">Belongs to the mitochondrial carrier (TC 2.A.29) family.</text>
</comment>
<protein>
    <submittedName>
        <fullName evidence="6">Mitochondrial substrate carrier family protein J</fullName>
    </submittedName>
</protein>
<evidence type="ECO:0000256" key="1">
    <source>
        <dbReference type="ARBA" id="ARBA00004141"/>
    </source>
</evidence>
<feature type="repeat" description="Solcar" evidence="4">
    <location>
        <begin position="37"/>
        <end position="121"/>
    </location>
</feature>
<dbReference type="Pfam" id="PF00153">
    <property type="entry name" value="Mito_carr"/>
    <property type="match status" value="3"/>
</dbReference>
<feature type="repeat" description="Solcar" evidence="4">
    <location>
        <begin position="243"/>
        <end position="334"/>
    </location>
</feature>
<proteinExistence type="inferred from homology"/>
<keyword evidence="5" id="KW-0813">Transport</keyword>
<dbReference type="PANTHER" id="PTHR46080:SF18">
    <property type="entry name" value="MITOCHONDRIAL SUBSTRATE CARRIER FAMILY PROTEIN J"/>
    <property type="match status" value="1"/>
</dbReference>
<evidence type="ECO:0000256" key="5">
    <source>
        <dbReference type="RuleBase" id="RU000488"/>
    </source>
</evidence>